<dbReference type="eggNOG" id="COG0633">
    <property type="taxonomic scope" value="Bacteria"/>
</dbReference>
<dbReference type="Gene3D" id="3.10.20.30">
    <property type="match status" value="1"/>
</dbReference>
<evidence type="ECO:0000313" key="2">
    <source>
        <dbReference type="EMBL" id="AEO07989.1"/>
    </source>
</evidence>
<dbReference type="OrthoDB" id="9806195at2"/>
<dbReference type="RefSeq" id="WP_014499893.1">
    <property type="nucleotide sequence ID" value="NC_017259.1"/>
</dbReference>
<dbReference type="HOGENOM" id="CLU_082632_6_3_6"/>
<dbReference type="CDD" id="cd00207">
    <property type="entry name" value="fer2"/>
    <property type="match status" value="1"/>
</dbReference>
<dbReference type="KEGG" id="buh:BUAMB_165"/>
<name>G2LP52_BUCUM</name>
<protein>
    <submittedName>
        <fullName evidence="2">2Fe-2S cluster-containing protein involved in diferric-tyrosyl radical cofactor maintenance</fullName>
    </submittedName>
</protein>
<dbReference type="InterPro" id="IPR001041">
    <property type="entry name" value="2Fe-2S_ferredoxin-type"/>
</dbReference>
<dbReference type="InterPro" id="IPR012675">
    <property type="entry name" value="Beta-grasp_dom_sf"/>
</dbReference>
<evidence type="ECO:0000259" key="1">
    <source>
        <dbReference type="Pfam" id="PF00111"/>
    </source>
</evidence>
<organism evidence="2 3">
    <name type="scientific">Buchnera aphidicola str. Ua</name>
    <name type="common">Uroleucon ambrosiae</name>
    <dbReference type="NCBI Taxonomy" id="1005057"/>
    <lineage>
        <taxon>Bacteria</taxon>
        <taxon>Pseudomonadati</taxon>
        <taxon>Pseudomonadota</taxon>
        <taxon>Gammaproteobacteria</taxon>
        <taxon>Enterobacterales</taxon>
        <taxon>Erwiniaceae</taxon>
        <taxon>Buchnera</taxon>
    </lineage>
</organism>
<dbReference type="Proteomes" id="UP000006139">
    <property type="component" value="Chromosome"/>
</dbReference>
<proteinExistence type="predicted"/>
<dbReference type="STRING" id="1005057.BUAMB_165"/>
<reference evidence="2 3" key="1">
    <citation type="journal article" date="2011" name="PLoS Genet.">
        <title>Sequence conservation and functional constraint on intergenic spacers in reduced genomes of the obligate symbiont buchnera.</title>
        <authorList>
            <person name="Degnan P.H."/>
            <person name="Ochman H."/>
            <person name="Moran N.A."/>
        </authorList>
    </citation>
    <scope>NUCLEOTIDE SEQUENCE [LARGE SCALE GENOMIC DNA]</scope>
    <source>
        <strain evidence="2 3">Ua</strain>
    </source>
</reference>
<dbReference type="AlphaFoldDB" id="G2LP52"/>
<dbReference type="GO" id="GO:0051536">
    <property type="term" value="F:iron-sulfur cluster binding"/>
    <property type="evidence" value="ECO:0007669"/>
    <property type="project" value="InterPro"/>
</dbReference>
<dbReference type="SUPFAM" id="SSF54292">
    <property type="entry name" value="2Fe-2S ferredoxin-like"/>
    <property type="match status" value="1"/>
</dbReference>
<evidence type="ECO:0000313" key="3">
    <source>
        <dbReference type="Proteomes" id="UP000006139"/>
    </source>
</evidence>
<accession>G2LP52</accession>
<dbReference type="EMBL" id="CP002648">
    <property type="protein sequence ID" value="AEO07989.1"/>
    <property type="molecule type" value="Genomic_DNA"/>
</dbReference>
<sequence length="87" mass="9988">MQYNIITIINIKKKIIYKKNISLLLILKKNEINISHQCCSGYCGLCRIELIQGKIRYLIKQPMAALFTSQDILPCCCIPYGNIVIKI</sequence>
<dbReference type="Pfam" id="PF00111">
    <property type="entry name" value="Fer2"/>
    <property type="match status" value="1"/>
</dbReference>
<dbReference type="PATRIC" id="fig|1005057.4.peg.156"/>
<feature type="domain" description="2Fe-2S ferredoxin-type" evidence="1">
    <location>
        <begin position="22"/>
        <end position="79"/>
    </location>
</feature>
<dbReference type="InterPro" id="IPR036010">
    <property type="entry name" value="2Fe-2S_ferredoxin-like_sf"/>
</dbReference>
<gene>
    <name evidence="2" type="primary">yfaE</name>
    <name evidence="2" type="ORF">BUAMB_165</name>
</gene>